<evidence type="ECO:0000256" key="4">
    <source>
        <dbReference type="ARBA" id="ARBA00022989"/>
    </source>
</evidence>
<reference evidence="10" key="1">
    <citation type="submission" date="2021-01" db="EMBL/GenBank/DDBJ databases">
        <authorList>
            <person name="Corre E."/>
            <person name="Pelletier E."/>
            <person name="Niang G."/>
            <person name="Scheremetjew M."/>
            <person name="Finn R."/>
            <person name="Kale V."/>
            <person name="Holt S."/>
            <person name="Cochrane G."/>
            <person name="Meng A."/>
            <person name="Brown T."/>
            <person name="Cohen L."/>
        </authorList>
    </citation>
    <scope>NUCLEOTIDE SEQUENCE</scope>
    <source>
        <strain evidence="10">CCMP622</strain>
    </source>
</reference>
<keyword evidence="3" id="KW-0677">Repeat</keyword>
<protein>
    <recommendedName>
        <fullName evidence="9">CNNM transmembrane domain-containing protein</fullName>
    </recommendedName>
</protein>
<evidence type="ECO:0000256" key="2">
    <source>
        <dbReference type="ARBA" id="ARBA00022692"/>
    </source>
</evidence>
<comment type="subcellular location">
    <subcellularLocation>
        <location evidence="1">Membrane</location>
        <topology evidence="1">Multi-pass membrane protein</topology>
    </subcellularLocation>
</comment>
<evidence type="ECO:0000256" key="3">
    <source>
        <dbReference type="ARBA" id="ARBA00022737"/>
    </source>
</evidence>
<dbReference type="GO" id="GO:0016020">
    <property type="term" value="C:membrane"/>
    <property type="evidence" value="ECO:0007669"/>
    <property type="project" value="UniProtKB-SubCell"/>
</dbReference>
<dbReference type="EMBL" id="HBHP01024157">
    <property type="protein sequence ID" value="CAD9771026.1"/>
    <property type="molecule type" value="Transcribed_RNA"/>
</dbReference>
<organism evidence="10">
    <name type="scientific">Lotharella oceanica</name>
    <dbReference type="NCBI Taxonomy" id="641309"/>
    <lineage>
        <taxon>Eukaryota</taxon>
        <taxon>Sar</taxon>
        <taxon>Rhizaria</taxon>
        <taxon>Cercozoa</taxon>
        <taxon>Chlorarachniophyceae</taxon>
        <taxon>Lotharella</taxon>
    </lineage>
</organism>
<feature type="domain" description="CNNM transmembrane" evidence="9">
    <location>
        <begin position="1"/>
        <end position="181"/>
    </location>
</feature>
<evidence type="ECO:0000256" key="5">
    <source>
        <dbReference type="ARBA" id="ARBA00023136"/>
    </source>
</evidence>
<evidence type="ECO:0000256" key="7">
    <source>
        <dbReference type="SAM" id="MobiDB-lite"/>
    </source>
</evidence>
<dbReference type="PANTHER" id="PTHR12064">
    <property type="entry name" value="METAL TRANSPORTER CNNM"/>
    <property type="match status" value="1"/>
</dbReference>
<feature type="compositionally biased region" description="Basic and acidic residues" evidence="7">
    <location>
        <begin position="605"/>
        <end position="615"/>
    </location>
</feature>
<feature type="transmembrane region" description="Helical" evidence="8">
    <location>
        <begin position="6"/>
        <end position="28"/>
    </location>
</feature>
<dbReference type="PANTHER" id="PTHR12064:SF94">
    <property type="entry name" value="UNEXTENDED PROTEIN"/>
    <property type="match status" value="1"/>
</dbReference>
<dbReference type="PROSITE" id="PS51846">
    <property type="entry name" value="CNNM"/>
    <property type="match status" value="1"/>
</dbReference>
<keyword evidence="5 6" id="KW-0472">Membrane</keyword>
<proteinExistence type="predicted"/>
<keyword evidence="4 6" id="KW-1133">Transmembrane helix</keyword>
<feature type="transmembrane region" description="Helical" evidence="8">
    <location>
        <begin position="62"/>
        <end position="83"/>
    </location>
</feature>
<dbReference type="Pfam" id="PF25562">
    <property type="entry name" value="CNBH_CNNM2_C"/>
    <property type="match status" value="1"/>
</dbReference>
<gene>
    <name evidence="10" type="ORF">LSP00402_LOCUS15015</name>
</gene>
<dbReference type="InterPro" id="IPR002550">
    <property type="entry name" value="CNNM"/>
</dbReference>
<dbReference type="CDD" id="cd04590">
    <property type="entry name" value="CBS_pair_CorC_HlyC_assoc"/>
    <property type="match status" value="1"/>
</dbReference>
<dbReference type="Gene3D" id="3.10.580.10">
    <property type="entry name" value="CBS-domain"/>
    <property type="match status" value="1"/>
</dbReference>
<dbReference type="AlphaFoldDB" id="A0A7S2XFU7"/>
<sequence length="643" mass="70898">MSVPIYTYIILPVLLILSGLFSGLNLGLMSLDKIGLEIVLGSGTEAEKRYAKGLLPLRKQGNLLLCTLLLGNTAVNAILAILMADLTGGLIGTLSTTFGIVIFGEIVPQSLCSRNGLAIGYYTRHIVIFFMVVLWIIAAPIALCLDYILEEEIGSVYNREQMMKLFEIHAGQRYGDLVTDEVTILKGVLQLAKKTVCEIMTPIDEVFMLDINARMDFKNMERILAKGHSRIPVYDGDKDNVYKLLLVKNMIMLNPGDEVPLRSLLQEGFPEPLYVSPTTTLDQMLNEFQMGGSHLAIISKSSEEFQKSMDSDKKGAAMRKITRRKNVGIVTLEDVIETLIQEPIKDETEGKEGVGQKFLKVLRKKNKFKSSTLSTSEGRAIASFLQGMFQPFRLEIIGAHAIEKLVQMSEIIQLKPNQGSTSIYTISVPVDFCCLILDGSLRITVGLQKFQSDAGIWKMLALHSLTTDNYKPDFTATVVQECTILKIRREDYRAAIEGKLVARSIPKGATDLASIKHFASPTVTALRKQYGNEVEFAEEMKYGPQRRNRLAAPETDIQFRSKSTGDVTVKGGKGRGIPEPIGEESSGGDLHGSNANGSIPLVPIVKREEKRDTGRNRATSADSEGLLAKGRVMSDDLIDNGEQ</sequence>
<accession>A0A7S2XFU7</accession>
<keyword evidence="2 6" id="KW-0812">Transmembrane</keyword>
<name>A0A7S2XFU7_9EUKA</name>
<feature type="region of interest" description="Disordered" evidence="7">
    <location>
        <begin position="564"/>
        <end position="643"/>
    </location>
</feature>
<evidence type="ECO:0000256" key="6">
    <source>
        <dbReference type="PROSITE-ProRule" id="PRU01193"/>
    </source>
</evidence>
<feature type="transmembrane region" description="Helical" evidence="8">
    <location>
        <begin position="89"/>
        <end position="107"/>
    </location>
</feature>
<dbReference type="FunFam" id="3.10.580.10:FF:000006">
    <property type="entry name" value="DUF21 and CBS domain protein"/>
    <property type="match status" value="1"/>
</dbReference>
<dbReference type="InterPro" id="IPR044751">
    <property type="entry name" value="Ion_transp-like_CBS"/>
</dbReference>
<evidence type="ECO:0000259" key="9">
    <source>
        <dbReference type="PROSITE" id="PS51846"/>
    </source>
</evidence>
<dbReference type="InterPro" id="IPR045095">
    <property type="entry name" value="ACDP"/>
</dbReference>
<dbReference type="SUPFAM" id="SSF54631">
    <property type="entry name" value="CBS-domain pair"/>
    <property type="match status" value="1"/>
</dbReference>
<evidence type="ECO:0000256" key="8">
    <source>
        <dbReference type="SAM" id="Phobius"/>
    </source>
</evidence>
<evidence type="ECO:0000256" key="1">
    <source>
        <dbReference type="ARBA" id="ARBA00004141"/>
    </source>
</evidence>
<feature type="transmembrane region" description="Helical" evidence="8">
    <location>
        <begin position="127"/>
        <end position="149"/>
    </location>
</feature>
<evidence type="ECO:0000313" key="10">
    <source>
        <dbReference type="EMBL" id="CAD9771026.1"/>
    </source>
</evidence>
<dbReference type="Pfam" id="PF01595">
    <property type="entry name" value="CNNM"/>
    <property type="match status" value="1"/>
</dbReference>
<dbReference type="GO" id="GO:0010960">
    <property type="term" value="P:magnesium ion homeostasis"/>
    <property type="evidence" value="ECO:0007669"/>
    <property type="project" value="InterPro"/>
</dbReference>
<dbReference type="InterPro" id="IPR046342">
    <property type="entry name" value="CBS_dom_sf"/>
</dbReference>